<evidence type="ECO:0000313" key="2">
    <source>
        <dbReference type="EMBL" id="KQM08591.1"/>
    </source>
</evidence>
<name>A0A0Q4B024_9BACT</name>
<dbReference type="EMBL" id="LIIK01000030">
    <property type="protein sequence ID" value="KQM08591.1"/>
    <property type="molecule type" value="Genomic_DNA"/>
</dbReference>
<evidence type="ECO:0008006" key="4">
    <source>
        <dbReference type="Google" id="ProtNLM"/>
    </source>
</evidence>
<accession>A0A0Q4B024</accession>
<keyword evidence="3" id="KW-1185">Reference proteome</keyword>
<gene>
    <name evidence="2" type="ORF">AL399_06525</name>
</gene>
<protein>
    <recommendedName>
        <fullName evidence="4">Response regulatory domain-containing protein</fullName>
    </recommendedName>
</protein>
<keyword evidence="1" id="KW-0812">Transmembrane</keyword>
<keyword evidence="1" id="KW-0472">Membrane</keyword>
<organism evidence="2 3">
    <name type="scientific">Candidatus [Bacteroides] periocalifornicus</name>
    <dbReference type="NCBI Taxonomy" id="1702214"/>
    <lineage>
        <taxon>Bacteria</taxon>
        <taxon>Pseudomonadati</taxon>
        <taxon>Bacteroidota</taxon>
    </lineage>
</organism>
<dbReference type="InterPro" id="IPR011006">
    <property type="entry name" value="CheY-like_superfamily"/>
</dbReference>
<dbReference type="AlphaFoldDB" id="A0A0Q4B024"/>
<feature type="transmembrane region" description="Helical" evidence="1">
    <location>
        <begin position="145"/>
        <end position="165"/>
    </location>
</feature>
<reference evidence="2" key="1">
    <citation type="submission" date="2015-08" db="EMBL/GenBank/DDBJ databases">
        <title>Candidatus Bacteriodes Periocalifornicus.</title>
        <authorList>
            <person name="McLean J.S."/>
            <person name="Kelley S."/>
        </authorList>
    </citation>
    <scope>NUCLEOTIDE SEQUENCE [LARGE SCALE GENOMIC DNA]</scope>
    <source>
        <strain evidence="2">12B</strain>
    </source>
</reference>
<dbReference type="Proteomes" id="UP000054172">
    <property type="component" value="Unassembled WGS sequence"/>
</dbReference>
<evidence type="ECO:0000256" key="1">
    <source>
        <dbReference type="SAM" id="Phobius"/>
    </source>
</evidence>
<comment type="caution">
    <text evidence="2">The sequence shown here is derived from an EMBL/GenBank/DDBJ whole genome shotgun (WGS) entry which is preliminary data.</text>
</comment>
<dbReference type="SUPFAM" id="SSF52172">
    <property type="entry name" value="CheY-like"/>
    <property type="match status" value="1"/>
</dbReference>
<sequence length="167" mass="18444">MTDILVNLYVVDSNPTYLTELMQTLSPSLRCRVMQYGGGEQLVSELPDMEFPPNQMHIALVAYQFMAQTHMTLNGLEVLESIQRASPHVMVVMLANGNEVEYSALAVAEGALAVVPRSSTMVIQITSVILRYTSTTRVTIRRLQLLKLLIALCVGVVLFCIALVVCQ</sequence>
<dbReference type="STRING" id="1702214.AL399_06525"/>
<dbReference type="PATRIC" id="fig|1702214.3.peg.605"/>
<proteinExistence type="predicted"/>
<dbReference type="Gene3D" id="3.40.50.2300">
    <property type="match status" value="1"/>
</dbReference>
<evidence type="ECO:0000313" key="3">
    <source>
        <dbReference type="Proteomes" id="UP000054172"/>
    </source>
</evidence>
<keyword evidence="1" id="KW-1133">Transmembrane helix</keyword>